<gene>
    <name evidence="3" type="ORF">H7J73_29925</name>
</gene>
<keyword evidence="4" id="KW-1185">Reference proteome</keyword>
<dbReference type="Proteomes" id="UP001526201">
    <property type="component" value="Unassembled WGS sequence"/>
</dbReference>
<dbReference type="EMBL" id="JACKTY010000049">
    <property type="protein sequence ID" value="MCV7230234.1"/>
    <property type="molecule type" value="Genomic_DNA"/>
</dbReference>
<accession>A0ABT3CKZ5</accession>
<dbReference type="PROSITE" id="PS51257">
    <property type="entry name" value="PROKAR_LIPOPROTEIN"/>
    <property type="match status" value="1"/>
</dbReference>
<dbReference type="RefSeq" id="WP_264071502.1">
    <property type="nucleotide sequence ID" value="NZ_JACKTY010000049.1"/>
</dbReference>
<organism evidence="3 4">
    <name type="scientific">Mycolicibacterium komossense</name>
    <dbReference type="NCBI Taxonomy" id="1779"/>
    <lineage>
        <taxon>Bacteria</taxon>
        <taxon>Bacillati</taxon>
        <taxon>Actinomycetota</taxon>
        <taxon>Actinomycetes</taxon>
        <taxon>Mycobacteriales</taxon>
        <taxon>Mycobacteriaceae</taxon>
        <taxon>Mycolicibacterium</taxon>
    </lineage>
</organism>
<evidence type="ECO:0000256" key="2">
    <source>
        <dbReference type="SAM" id="Phobius"/>
    </source>
</evidence>
<reference evidence="3 4" key="1">
    <citation type="journal article" date="2022" name="BMC Genomics">
        <title>Comparative genome analysis of mycobacteria focusing on tRNA and non-coding RNA.</title>
        <authorList>
            <person name="Behra P.R.K."/>
            <person name="Pettersson B.M.F."/>
            <person name="Ramesh M."/>
            <person name="Das S."/>
            <person name="Dasgupta S."/>
            <person name="Kirsebom L.A."/>
        </authorList>
    </citation>
    <scope>NUCLEOTIDE SEQUENCE [LARGE SCALE GENOMIC DNA]</scope>
    <source>
        <strain evidence="3 4">DSM 44078</strain>
    </source>
</reference>
<keyword evidence="2" id="KW-0812">Transmembrane</keyword>
<feature type="transmembrane region" description="Helical" evidence="2">
    <location>
        <begin position="6"/>
        <end position="28"/>
    </location>
</feature>
<evidence type="ECO:0000256" key="1">
    <source>
        <dbReference type="SAM" id="MobiDB-lite"/>
    </source>
</evidence>
<evidence type="ECO:0000313" key="4">
    <source>
        <dbReference type="Proteomes" id="UP001526201"/>
    </source>
</evidence>
<sequence>MTRRAWWITGATVVVLACVIVAVGVILWPKQSRTDCDTVRELFAYTKQHNELLIAKANVDEGQPSISDDQEWATRLHGFADQIRDQKLAAQTSHLADLADQQIDALKREQAGASGSPDPNRPAGQWDSDYFEVGQQFAAQANDLHAACPG</sequence>
<name>A0ABT3CKZ5_9MYCO</name>
<evidence type="ECO:0000313" key="3">
    <source>
        <dbReference type="EMBL" id="MCV7230234.1"/>
    </source>
</evidence>
<protein>
    <submittedName>
        <fullName evidence="3">Uncharacterized protein</fullName>
    </submittedName>
</protein>
<keyword evidence="2" id="KW-1133">Transmembrane helix</keyword>
<comment type="caution">
    <text evidence="3">The sequence shown here is derived from an EMBL/GenBank/DDBJ whole genome shotgun (WGS) entry which is preliminary data.</text>
</comment>
<proteinExistence type="predicted"/>
<feature type="region of interest" description="Disordered" evidence="1">
    <location>
        <begin position="106"/>
        <end position="128"/>
    </location>
</feature>
<keyword evidence="2" id="KW-0472">Membrane</keyword>